<accession>A0A1F6DDM7</accession>
<feature type="transmembrane region" description="Helical" evidence="1">
    <location>
        <begin position="102"/>
        <end position="120"/>
    </location>
</feature>
<evidence type="ECO:0000313" key="2">
    <source>
        <dbReference type="EMBL" id="OGG59142.1"/>
    </source>
</evidence>
<evidence type="ECO:0000256" key="1">
    <source>
        <dbReference type="SAM" id="Phobius"/>
    </source>
</evidence>
<proteinExistence type="predicted"/>
<keyword evidence="1" id="KW-0812">Transmembrane</keyword>
<dbReference type="EMBL" id="MFLF01000020">
    <property type="protein sequence ID" value="OGG59142.1"/>
    <property type="molecule type" value="Genomic_DNA"/>
</dbReference>
<keyword evidence="1" id="KW-0472">Membrane</keyword>
<reference evidence="2 3" key="1">
    <citation type="journal article" date="2016" name="Nat. Commun.">
        <title>Thousands of microbial genomes shed light on interconnected biogeochemical processes in an aquifer system.</title>
        <authorList>
            <person name="Anantharaman K."/>
            <person name="Brown C.T."/>
            <person name="Hug L.A."/>
            <person name="Sharon I."/>
            <person name="Castelle C.J."/>
            <person name="Probst A.J."/>
            <person name="Thomas B.C."/>
            <person name="Singh A."/>
            <person name="Wilkins M.J."/>
            <person name="Karaoz U."/>
            <person name="Brodie E.L."/>
            <person name="Williams K.H."/>
            <person name="Hubbard S.S."/>
            <person name="Banfield J.F."/>
        </authorList>
    </citation>
    <scope>NUCLEOTIDE SEQUENCE [LARGE SCALE GENOMIC DNA]</scope>
</reference>
<organism evidence="2 3">
    <name type="scientific">Candidatus Kaiserbacteria bacterium RIFCSPHIGHO2_02_FULL_50_50</name>
    <dbReference type="NCBI Taxonomy" id="1798492"/>
    <lineage>
        <taxon>Bacteria</taxon>
        <taxon>Candidatus Kaiseribacteriota</taxon>
    </lineage>
</organism>
<gene>
    <name evidence="2" type="ORF">A3C89_01910</name>
</gene>
<dbReference type="Proteomes" id="UP000178794">
    <property type="component" value="Unassembled WGS sequence"/>
</dbReference>
<sequence>MKDMKLTVRKAPEAGVGNDIVYIHKYDRGSVKVNRVCKICVADACIYATVRGKKTAGEISIDKQLRLELDVELDQEYDFSIDYRFYYFLIAPFRTTNMGVRAAYIIAVASLLVSLLPFLFDFVFEE</sequence>
<protein>
    <submittedName>
        <fullName evidence="2">Uncharacterized protein</fullName>
    </submittedName>
</protein>
<comment type="caution">
    <text evidence="2">The sequence shown here is derived from an EMBL/GenBank/DDBJ whole genome shotgun (WGS) entry which is preliminary data.</text>
</comment>
<name>A0A1F6DDM7_9BACT</name>
<dbReference type="AlphaFoldDB" id="A0A1F6DDM7"/>
<keyword evidence="1" id="KW-1133">Transmembrane helix</keyword>
<dbReference type="STRING" id="1798492.A3C89_01910"/>
<evidence type="ECO:0000313" key="3">
    <source>
        <dbReference type="Proteomes" id="UP000178794"/>
    </source>
</evidence>